<accession>A0ABD5E9P6</accession>
<proteinExistence type="predicted"/>
<name>A0ABD5E9P6_9ACTN</name>
<dbReference type="RefSeq" id="WP_093853481.1">
    <property type="nucleotide sequence ID" value="NZ_JAVRER010000032.1"/>
</dbReference>
<dbReference type="Proteomes" id="UP001183607">
    <property type="component" value="Unassembled WGS sequence"/>
</dbReference>
<feature type="region of interest" description="Disordered" evidence="1">
    <location>
        <begin position="43"/>
        <end position="63"/>
    </location>
</feature>
<dbReference type="AlphaFoldDB" id="A0ABD5E9P6"/>
<dbReference type="EMBL" id="JAVRER010000032">
    <property type="protein sequence ID" value="MDT0417776.1"/>
    <property type="molecule type" value="Genomic_DNA"/>
</dbReference>
<gene>
    <name evidence="2" type="ORF">RM574_20030</name>
</gene>
<comment type="caution">
    <text evidence="2">The sequence shown here is derived from an EMBL/GenBank/DDBJ whole genome shotgun (WGS) entry which is preliminary data.</text>
</comment>
<evidence type="ECO:0000313" key="3">
    <source>
        <dbReference type="Proteomes" id="UP001183607"/>
    </source>
</evidence>
<evidence type="ECO:0000313" key="2">
    <source>
        <dbReference type="EMBL" id="MDT0417776.1"/>
    </source>
</evidence>
<reference evidence="3" key="1">
    <citation type="submission" date="2023-07" db="EMBL/GenBank/DDBJ databases">
        <title>30 novel species of actinomycetes from the DSMZ collection.</title>
        <authorList>
            <person name="Nouioui I."/>
        </authorList>
    </citation>
    <scope>NUCLEOTIDE SEQUENCE [LARGE SCALE GENOMIC DNA]</scope>
    <source>
        <strain evidence="3">DSM 41982</strain>
    </source>
</reference>
<organism evidence="2 3">
    <name type="scientific">Streptomyces evansiae</name>
    <dbReference type="NCBI Taxonomy" id="3075535"/>
    <lineage>
        <taxon>Bacteria</taxon>
        <taxon>Bacillati</taxon>
        <taxon>Actinomycetota</taxon>
        <taxon>Actinomycetes</taxon>
        <taxon>Kitasatosporales</taxon>
        <taxon>Streptomycetaceae</taxon>
        <taxon>Streptomyces</taxon>
    </lineage>
</organism>
<protein>
    <submittedName>
        <fullName evidence="2">Uncharacterized protein</fullName>
    </submittedName>
</protein>
<sequence length="170" mass="18914">MTGDADSAFLTHASEVAFDLGEDRFRLTTLRIRPRRVEFTEVDGPALPPVHREGPPPGTGREARRTYDWQPAAAAPSWRNVAWLLDDLAAWVGQMAEDHVVLAGVESPEPDGCDVLVRDGDTPYRARLALAARDEFLDDPGMYLRELFAEGRHRDHLTENGTLVDLRGVL</sequence>
<evidence type="ECO:0000256" key="1">
    <source>
        <dbReference type="SAM" id="MobiDB-lite"/>
    </source>
</evidence>